<feature type="domain" description="Xylanolytic transcriptional activator regulatory" evidence="5">
    <location>
        <begin position="340"/>
        <end position="413"/>
    </location>
</feature>
<evidence type="ECO:0000256" key="2">
    <source>
        <dbReference type="ARBA" id="ARBA00023163"/>
    </source>
</evidence>
<dbReference type="InterPro" id="IPR007219">
    <property type="entry name" value="XnlR_reg_dom"/>
</dbReference>
<feature type="compositionally biased region" description="Basic and acidic residues" evidence="4">
    <location>
        <begin position="68"/>
        <end position="83"/>
    </location>
</feature>
<organism evidence="6 7">
    <name type="scientific">Neoarthrinium moseri</name>
    <dbReference type="NCBI Taxonomy" id="1658444"/>
    <lineage>
        <taxon>Eukaryota</taxon>
        <taxon>Fungi</taxon>
        <taxon>Dikarya</taxon>
        <taxon>Ascomycota</taxon>
        <taxon>Pezizomycotina</taxon>
        <taxon>Sordariomycetes</taxon>
        <taxon>Xylariomycetidae</taxon>
        <taxon>Amphisphaeriales</taxon>
        <taxon>Apiosporaceae</taxon>
        <taxon>Neoarthrinium</taxon>
    </lineage>
</organism>
<dbReference type="GO" id="GO:0000978">
    <property type="term" value="F:RNA polymerase II cis-regulatory region sequence-specific DNA binding"/>
    <property type="evidence" value="ECO:0007669"/>
    <property type="project" value="TreeGrafter"/>
</dbReference>
<dbReference type="Proteomes" id="UP000829685">
    <property type="component" value="Unassembled WGS sequence"/>
</dbReference>
<evidence type="ECO:0000259" key="5">
    <source>
        <dbReference type="SMART" id="SM00906"/>
    </source>
</evidence>
<dbReference type="SMART" id="SM00906">
    <property type="entry name" value="Fungal_trans"/>
    <property type="match status" value="1"/>
</dbReference>
<keyword evidence="3" id="KW-0539">Nucleus</keyword>
<keyword evidence="2" id="KW-0804">Transcription</keyword>
<sequence length="727" mass="81240">MFAILAVFTAEIRAKTHLTEVEARLEKAEALIRKLRRDNGAVSDPRPPVDSPSLADTAGPEADSALSETRRHHESATEFDLRPEQQSPGESYVAAPGSANSIRQSQSSRQRPLATAQDRNINVPSAHSPALGQSWNGQGMVETPPRDDFEWDELDVTQPQSSASVVDSSGEVQIKDGMASLAVDEKDGGYLGVASGAALLRILEPSSRSRTFSSSSHPRPHMPLSVQPDPNRHITDTMIDSYFATYHLSYPIIHEPTFRAQYSEVIAQPHGRSWSILAYIVAAIGVYSSSTTYSDLEFQLFAHARSMLSFDYLEMGNSTLVQALTLISNYQQKRDKPNSGYNYLGLAVRMATGLGFHKEFPGWNISPLKMELRRRIWWALCVFDVGATITFSRPILWPLEGVEVSFPMNVTDRELTANSKSYPPENPGVTPYTAVSVQARFHVSTNEIYSRVISKPLPTADELLWLDQEFFEPWQANLPSYFNETSVVPPKYAFAHAVMKWRRRNFRIIMYRPFVIRRALNVRGVLNEESEADVTAYKRCLEEAKSSIDMISDFWSMNDHNNLTAWYALYFLFQAALIPCICLRNGPYEPDATSWAKQIETTLHTIEALSPSNSSATRCYQVIMDLCGKYLSGFEPQHQMEPRRQQANVIEQGTDGALASGQRQVGIYPSPGQDTARTQVEPIAESPQTQLGSVFPMMWPNVNAFEVADEVMGDDAWLEFLGGGLRG</sequence>
<evidence type="ECO:0000256" key="4">
    <source>
        <dbReference type="SAM" id="MobiDB-lite"/>
    </source>
</evidence>
<dbReference type="InterPro" id="IPR051127">
    <property type="entry name" value="Fungal_SecMet_Regulators"/>
</dbReference>
<dbReference type="GO" id="GO:0006351">
    <property type="term" value="P:DNA-templated transcription"/>
    <property type="evidence" value="ECO:0007669"/>
    <property type="project" value="InterPro"/>
</dbReference>
<dbReference type="GO" id="GO:0005634">
    <property type="term" value="C:nucleus"/>
    <property type="evidence" value="ECO:0007669"/>
    <property type="project" value="TreeGrafter"/>
</dbReference>
<evidence type="ECO:0000256" key="1">
    <source>
        <dbReference type="ARBA" id="ARBA00023015"/>
    </source>
</evidence>
<dbReference type="Pfam" id="PF04082">
    <property type="entry name" value="Fungal_trans"/>
    <property type="match status" value="1"/>
</dbReference>
<accession>A0A9P9WLM8</accession>
<feature type="region of interest" description="Disordered" evidence="4">
    <location>
        <begin position="38"/>
        <end position="144"/>
    </location>
</feature>
<dbReference type="GO" id="GO:0000981">
    <property type="term" value="F:DNA-binding transcription factor activity, RNA polymerase II-specific"/>
    <property type="evidence" value="ECO:0007669"/>
    <property type="project" value="TreeGrafter"/>
</dbReference>
<feature type="compositionally biased region" description="Polar residues" evidence="4">
    <location>
        <begin position="117"/>
        <end position="137"/>
    </location>
</feature>
<keyword evidence="7" id="KW-1185">Reference proteome</keyword>
<dbReference type="PANTHER" id="PTHR47424">
    <property type="entry name" value="REGULATORY PROTEIN GAL4"/>
    <property type="match status" value="1"/>
</dbReference>
<gene>
    <name evidence="6" type="ORF">JX265_006484</name>
</gene>
<reference evidence="6" key="1">
    <citation type="submission" date="2021-03" db="EMBL/GenBank/DDBJ databases">
        <title>Revisited historic fungal species revealed as producer of novel bioactive compounds through whole genome sequencing and comparative genomics.</title>
        <authorList>
            <person name="Vignolle G.A."/>
            <person name="Hochenegger N."/>
            <person name="Mach R.L."/>
            <person name="Mach-Aigner A.R."/>
            <person name="Javad Rahimi M."/>
            <person name="Salim K.A."/>
            <person name="Chan C.M."/>
            <person name="Lim L.B.L."/>
            <person name="Cai F."/>
            <person name="Druzhinina I.S."/>
            <person name="U'Ren J.M."/>
            <person name="Derntl C."/>
        </authorList>
    </citation>
    <scope>NUCLEOTIDE SEQUENCE</scope>
    <source>
        <strain evidence="6">TUCIM 5799</strain>
    </source>
</reference>
<dbReference type="GO" id="GO:0000435">
    <property type="term" value="P:positive regulation of transcription from RNA polymerase II promoter by galactose"/>
    <property type="evidence" value="ECO:0007669"/>
    <property type="project" value="TreeGrafter"/>
</dbReference>
<feature type="region of interest" description="Disordered" evidence="4">
    <location>
        <begin position="209"/>
        <end position="230"/>
    </location>
</feature>
<dbReference type="PANTHER" id="PTHR47424:SF2">
    <property type="entry name" value="TRANSCRIPTION FACTOR DOMAIN-CONTAINING PROTEIN-RELATED"/>
    <property type="match status" value="1"/>
</dbReference>
<dbReference type="GO" id="GO:0008270">
    <property type="term" value="F:zinc ion binding"/>
    <property type="evidence" value="ECO:0007669"/>
    <property type="project" value="InterPro"/>
</dbReference>
<comment type="caution">
    <text evidence="6">The sequence shown here is derived from an EMBL/GenBank/DDBJ whole genome shotgun (WGS) entry which is preliminary data.</text>
</comment>
<protein>
    <recommendedName>
        <fullName evidence="5">Xylanolytic transcriptional activator regulatory domain-containing protein</fullName>
    </recommendedName>
</protein>
<proteinExistence type="predicted"/>
<evidence type="ECO:0000313" key="7">
    <source>
        <dbReference type="Proteomes" id="UP000829685"/>
    </source>
</evidence>
<dbReference type="CDD" id="cd12148">
    <property type="entry name" value="fungal_TF_MHR"/>
    <property type="match status" value="1"/>
</dbReference>
<keyword evidence="1" id="KW-0805">Transcription regulation</keyword>
<name>A0A9P9WLM8_9PEZI</name>
<evidence type="ECO:0000313" key="6">
    <source>
        <dbReference type="EMBL" id="KAI1869394.1"/>
    </source>
</evidence>
<dbReference type="AlphaFoldDB" id="A0A9P9WLM8"/>
<dbReference type="EMBL" id="JAFIMR010000015">
    <property type="protein sequence ID" value="KAI1869394.1"/>
    <property type="molecule type" value="Genomic_DNA"/>
</dbReference>
<evidence type="ECO:0000256" key="3">
    <source>
        <dbReference type="ARBA" id="ARBA00023242"/>
    </source>
</evidence>